<dbReference type="InterPro" id="IPR024478">
    <property type="entry name" value="HlyB_4HB_MCP"/>
</dbReference>
<evidence type="ECO:0000313" key="7">
    <source>
        <dbReference type="EMBL" id="AHM57547.1"/>
    </source>
</evidence>
<keyword evidence="1 3" id="KW-0807">Transducer</keyword>
<keyword evidence="4" id="KW-1133">Transmembrane helix</keyword>
<dbReference type="Gene3D" id="1.10.287.950">
    <property type="entry name" value="Methyl-accepting chemotaxis protein"/>
    <property type="match status" value="1"/>
</dbReference>
<dbReference type="PANTHER" id="PTHR32089:SF112">
    <property type="entry name" value="LYSOZYME-LIKE PROTEIN-RELATED"/>
    <property type="match status" value="1"/>
</dbReference>
<evidence type="ECO:0000259" key="5">
    <source>
        <dbReference type="PROSITE" id="PS50111"/>
    </source>
</evidence>
<dbReference type="PATRIC" id="fig|1286171.3.peg.2217"/>
<dbReference type="CDD" id="cd19411">
    <property type="entry name" value="MCP2201-like_sensor"/>
    <property type="match status" value="1"/>
</dbReference>
<dbReference type="SUPFAM" id="SSF58104">
    <property type="entry name" value="Methyl-accepting chemotaxis protein (MCP) signaling domain"/>
    <property type="match status" value="1"/>
</dbReference>
<dbReference type="PROSITE" id="PS50885">
    <property type="entry name" value="HAMP"/>
    <property type="match status" value="1"/>
</dbReference>
<dbReference type="Pfam" id="PF00015">
    <property type="entry name" value="MCPsignal"/>
    <property type="match status" value="1"/>
</dbReference>
<proteinExistence type="inferred from homology"/>
<dbReference type="SMART" id="SM00283">
    <property type="entry name" value="MA"/>
    <property type="match status" value="1"/>
</dbReference>
<dbReference type="OrthoDB" id="369336at2"/>
<feature type="transmembrane region" description="Helical" evidence="4">
    <location>
        <begin position="12"/>
        <end position="32"/>
    </location>
</feature>
<feature type="domain" description="Methyl-accepting transducer" evidence="5">
    <location>
        <begin position="287"/>
        <end position="544"/>
    </location>
</feature>
<reference evidence="7 8" key="1">
    <citation type="journal article" date="2014" name="Genome Announc.">
        <title>Complete Genome Sequence of Amino Acid-Utilizing Eubacterium acidaminophilum al-2 (DSM 3953).</title>
        <authorList>
            <person name="Poehlein A."/>
            <person name="Andreesen J.R."/>
            <person name="Daniel R."/>
        </authorList>
    </citation>
    <scope>NUCLEOTIDE SEQUENCE [LARGE SCALE GENOMIC DNA]</scope>
    <source>
        <strain evidence="7 8">DSM 3953</strain>
        <plasmid evidence="8">Plasmid EAL2_808p</plasmid>
    </source>
</reference>
<name>W8TMX8_PEPAC</name>
<dbReference type="SMART" id="SM00304">
    <property type="entry name" value="HAMP"/>
    <property type="match status" value="1"/>
</dbReference>
<dbReference type="Proteomes" id="UP000019591">
    <property type="component" value="Plasmid EAL2_808p"/>
</dbReference>
<evidence type="ECO:0000259" key="6">
    <source>
        <dbReference type="PROSITE" id="PS50885"/>
    </source>
</evidence>
<geneLocation type="plasmid" evidence="7 8">
    <name>EAL2_808p</name>
</geneLocation>
<sequence>MLNNFKMKNKLIIFSAAMIAFILIVGATGYFYNSKACSDMSSMFNDRLKPIVNLENSKMCAKSVESDMLLLLANLDTLSDSQRSKMLDNISAYSEKLSSEISQYEKSRLDEFEVQTLGRFKSLREDYSPTHKKILELAKAGNRDEALSLFMSTKGQLDEYQDYLDKLADYNVEAANAVNRQNDLDSASVTRNIIAAIALALLCATALTYFITTSITKPLSAANSQLKTIANGDLTGCIPEKYTCFKDEIGQISNSIMQMQASLKSLISSVKHSADTISGSSQTLLTITRESSEAIGCVAQAVEEVAAASMDQAKNSEVITGMAHALGDKIFETDNLASSMLELSHRTSELSQNGIEIIDNLDSNMAENIKISKEVNTEVHDMYNHLRNIEQTVILINKIANQTNLLALNASIEAARAGEMGLGFAIVAEEIRKLSEETEKAAKDINEMVNTIEGKAQSVVITMGDVESIVRQQGDAVSKTKDVFNNTSKLIGMVSSSVEKVKEHTKDVNQSKENIVISIDQISSLIQETTASTEETSASMEEQAAAIVEIENNTEMLSSISQKLHSDINKFKI</sequence>
<keyword evidence="4" id="KW-0812">Transmembrane</keyword>
<keyword evidence="4" id="KW-0472">Membrane</keyword>
<dbReference type="HOGENOM" id="CLU_000445_107_27_9"/>
<feature type="transmembrane region" description="Helical" evidence="4">
    <location>
        <begin position="193"/>
        <end position="211"/>
    </location>
</feature>
<dbReference type="GO" id="GO:0007165">
    <property type="term" value="P:signal transduction"/>
    <property type="evidence" value="ECO:0007669"/>
    <property type="project" value="UniProtKB-KW"/>
</dbReference>
<accession>W8TMX8</accession>
<dbReference type="CDD" id="cd06225">
    <property type="entry name" value="HAMP"/>
    <property type="match status" value="1"/>
</dbReference>
<evidence type="ECO:0000256" key="1">
    <source>
        <dbReference type="ARBA" id="ARBA00023224"/>
    </source>
</evidence>
<comment type="similarity">
    <text evidence="2">Belongs to the methyl-accepting chemotaxis (MCP) protein family.</text>
</comment>
<dbReference type="InterPro" id="IPR003660">
    <property type="entry name" value="HAMP_dom"/>
</dbReference>
<dbReference type="InterPro" id="IPR004089">
    <property type="entry name" value="MCPsignal_dom"/>
</dbReference>
<protein>
    <submittedName>
        <fullName evidence="7">Methyl-accepting chemotaxis protein McpC</fullName>
    </submittedName>
</protein>
<dbReference type="eggNOG" id="COG0840">
    <property type="taxonomic scope" value="Bacteria"/>
</dbReference>
<dbReference type="InterPro" id="IPR047347">
    <property type="entry name" value="YvaQ-like_sensor"/>
</dbReference>
<evidence type="ECO:0000313" key="8">
    <source>
        <dbReference type="Proteomes" id="UP000019591"/>
    </source>
</evidence>
<dbReference type="GO" id="GO:0016020">
    <property type="term" value="C:membrane"/>
    <property type="evidence" value="ECO:0007669"/>
    <property type="project" value="InterPro"/>
</dbReference>
<feature type="domain" description="HAMP" evidence="6">
    <location>
        <begin position="213"/>
        <end position="268"/>
    </location>
</feature>
<dbReference type="Pfam" id="PF00672">
    <property type="entry name" value="HAMP"/>
    <property type="match status" value="1"/>
</dbReference>
<keyword evidence="8" id="KW-1185">Reference proteome</keyword>
<dbReference type="Gene3D" id="6.10.340.10">
    <property type="match status" value="1"/>
</dbReference>
<evidence type="ECO:0000256" key="3">
    <source>
        <dbReference type="PROSITE-ProRule" id="PRU00284"/>
    </source>
</evidence>
<gene>
    <name evidence="7" type="primary">mcpC1</name>
    <name evidence="7" type="ORF">EAL2_808p00400</name>
</gene>
<keyword evidence="7" id="KW-0614">Plasmid</keyword>
<evidence type="ECO:0000256" key="4">
    <source>
        <dbReference type="SAM" id="Phobius"/>
    </source>
</evidence>
<dbReference type="EMBL" id="CP007453">
    <property type="protein sequence ID" value="AHM57547.1"/>
    <property type="molecule type" value="Genomic_DNA"/>
</dbReference>
<dbReference type="AlphaFoldDB" id="W8TMX8"/>
<evidence type="ECO:0000256" key="2">
    <source>
        <dbReference type="ARBA" id="ARBA00029447"/>
    </source>
</evidence>
<dbReference type="PROSITE" id="PS50111">
    <property type="entry name" value="CHEMOTAXIS_TRANSDUC_2"/>
    <property type="match status" value="1"/>
</dbReference>
<dbReference type="Pfam" id="PF12729">
    <property type="entry name" value="4HB_MCP_1"/>
    <property type="match status" value="1"/>
</dbReference>
<organism evidence="7 8">
    <name type="scientific">Peptoclostridium acidaminophilum DSM 3953</name>
    <dbReference type="NCBI Taxonomy" id="1286171"/>
    <lineage>
        <taxon>Bacteria</taxon>
        <taxon>Bacillati</taxon>
        <taxon>Bacillota</taxon>
        <taxon>Clostridia</taxon>
        <taxon>Peptostreptococcales</taxon>
        <taxon>Peptoclostridiaceae</taxon>
        <taxon>Peptoclostridium</taxon>
    </lineage>
</organism>
<dbReference type="PANTHER" id="PTHR32089">
    <property type="entry name" value="METHYL-ACCEPTING CHEMOTAXIS PROTEIN MCPB"/>
    <property type="match status" value="1"/>
</dbReference>
<dbReference type="KEGG" id="eac:EAL2_808p00400"/>